<dbReference type="RefSeq" id="WP_132114330.1">
    <property type="nucleotide sequence ID" value="NZ_SMJU01000002.1"/>
</dbReference>
<dbReference type="EMBL" id="SMJU01000002">
    <property type="protein sequence ID" value="TDB67894.1"/>
    <property type="molecule type" value="Genomic_DNA"/>
</dbReference>
<accession>A0A4R4KIB8</accession>
<dbReference type="OrthoDB" id="1397020at2"/>
<evidence type="ECO:0008006" key="3">
    <source>
        <dbReference type="Google" id="ProtNLM"/>
    </source>
</evidence>
<proteinExistence type="predicted"/>
<organism evidence="1 2">
    <name type="scientific">Arundinibacter roseus</name>
    <dbReference type="NCBI Taxonomy" id="2070510"/>
    <lineage>
        <taxon>Bacteria</taxon>
        <taxon>Pseudomonadati</taxon>
        <taxon>Bacteroidota</taxon>
        <taxon>Cytophagia</taxon>
        <taxon>Cytophagales</taxon>
        <taxon>Spirosomataceae</taxon>
        <taxon>Arundinibacter</taxon>
    </lineage>
</organism>
<gene>
    <name evidence="1" type="ORF">EZE20_02920</name>
</gene>
<dbReference type="Proteomes" id="UP000295706">
    <property type="component" value="Unassembled WGS sequence"/>
</dbReference>
<protein>
    <recommendedName>
        <fullName evidence="3">CRISPR-associated protein Csh1</fullName>
    </recommendedName>
</protein>
<evidence type="ECO:0000313" key="2">
    <source>
        <dbReference type="Proteomes" id="UP000295706"/>
    </source>
</evidence>
<evidence type="ECO:0000313" key="1">
    <source>
        <dbReference type="EMBL" id="TDB67894.1"/>
    </source>
</evidence>
<reference evidence="1 2" key="1">
    <citation type="submission" date="2019-02" db="EMBL/GenBank/DDBJ databases">
        <title>Arundinibacter roseus gen. nov., sp. nov., a new member of the family Cytophagaceae.</title>
        <authorList>
            <person name="Szuroczki S."/>
            <person name="Khayer B."/>
            <person name="Sproer C."/>
            <person name="Toumi M."/>
            <person name="Szabo A."/>
            <person name="Felfoldi T."/>
            <person name="Schumann P."/>
            <person name="Toth E."/>
        </authorList>
    </citation>
    <scope>NUCLEOTIDE SEQUENCE [LARGE SCALE GENOMIC DNA]</scope>
    <source>
        <strain evidence="1 2">DMA-k-7a</strain>
    </source>
</reference>
<dbReference type="AlphaFoldDB" id="A0A4R4KIB8"/>
<name>A0A4R4KIB8_9BACT</name>
<sequence length="632" mass="74907">MIKEIVNFTQNLGEDFKNLAYRPSKGLHILTNIAQEGDSRIEKYVYYDGVAELDEDLSQILSFERYSSYISMNQQQKFDKKQKIHSASPFSIAFNFSLGSDKQKIETIIREIKSKMDDPNDKDELELQIKLYKMGLVKESIPAYFINAQKLCLDVINQDLESKITNFEKFCLNQIFEEIPKMKIKKDISKKKDVQEIIDVSILSELKEKDYIRVYLTDIPLDEWKDAYERYYMGEYPPNEFNDNDFISTFPDKKPFMSHKTATFETYKINGVDANILKQFKDVVSAKPKVIPNPFPLFIYQEELQEKVIALYNQNRLLTFTEIINSLWENYKKDFNNYYLINWYVGKDIVFKDFDFVSKFEYELDAQIENFFEIQEKGGKSFVFYPKINNIFTFEQAVFKPLLQNKYLRLDYFSDLKNEDYEHLGNTFQAFSKYRKAVYDFVYKSKRQGIDEHIFSDMVFSHIKDDLKQNNGYSIKEKLNIWFSLYENFQPKNRKNEITMASKLKQYQEFVARLSMGEADTDTATDADFAFAAGQVIDYILRKSRSDDTSYRLLEPYLQQSKLSEFRKAIAKDFDRYRHENFSKKFRNAAAFVLSYREENEQSINMKDFMPELLAGVFSENQLFADKQKDNN</sequence>
<comment type="caution">
    <text evidence="1">The sequence shown here is derived from an EMBL/GenBank/DDBJ whole genome shotgun (WGS) entry which is preliminary data.</text>
</comment>
<keyword evidence="2" id="KW-1185">Reference proteome</keyword>